<keyword evidence="1" id="KW-0732">Signal</keyword>
<evidence type="ECO:0000313" key="2">
    <source>
        <dbReference type="EMBL" id="KAK7307908.1"/>
    </source>
</evidence>
<sequence length="113" mass="12968">MKSRPNHFLTRVIVVVFFKKSVSCVHFDWDAIFQVLMTYKYHFEAIVGPGVVKGLHRDGVGVQEDETKHEGMPHVIAREDEMMLRPLMLMGFRVTLNLRLTDSKATLLAVLVQ</sequence>
<accession>A0AAN9PSI6</accession>
<protein>
    <recommendedName>
        <fullName evidence="4">Secreted protein</fullName>
    </recommendedName>
</protein>
<reference evidence="2 3" key="1">
    <citation type="submission" date="2024-01" db="EMBL/GenBank/DDBJ databases">
        <title>The genomes of 5 underutilized Papilionoideae crops provide insights into root nodulation and disease resistanc.</title>
        <authorList>
            <person name="Jiang F."/>
        </authorList>
    </citation>
    <scope>NUCLEOTIDE SEQUENCE [LARGE SCALE GENOMIC DNA]</scope>
    <source>
        <strain evidence="2">LVBAO_FW01</strain>
        <tissue evidence="2">Leaves</tissue>
    </source>
</reference>
<dbReference type="Proteomes" id="UP001367508">
    <property type="component" value="Unassembled WGS sequence"/>
</dbReference>
<dbReference type="EMBL" id="JAYMYQ010000010">
    <property type="protein sequence ID" value="KAK7307908.1"/>
    <property type="molecule type" value="Genomic_DNA"/>
</dbReference>
<comment type="caution">
    <text evidence="2">The sequence shown here is derived from an EMBL/GenBank/DDBJ whole genome shotgun (WGS) entry which is preliminary data.</text>
</comment>
<evidence type="ECO:0008006" key="4">
    <source>
        <dbReference type="Google" id="ProtNLM"/>
    </source>
</evidence>
<proteinExistence type="predicted"/>
<dbReference type="AlphaFoldDB" id="A0AAN9PSI6"/>
<keyword evidence="3" id="KW-1185">Reference proteome</keyword>
<gene>
    <name evidence="2" type="ORF">VNO77_41377</name>
</gene>
<organism evidence="2 3">
    <name type="scientific">Canavalia gladiata</name>
    <name type="common">Sword bean</name>
    <name type="synonym">Dolichos gladiatus</name>
    <dbReference type="NCBI Taxonomy" id="3824"/>
    <lineage>
        <taxon>Eukaryota</taxon>
        <taxon>Viridiplantae</taxon>
        <taxon>Streptophyta</taxon>
        <taxon>Embryophyta</taxon>
        <taxon>Tracheophyta</taxon>
        <taxon>Spermatophyta</taxon>
        <taxon>Magnoliopsida</taxon>
        <taxon>eudicotyledons</taxon>
        <taxon>Gunneridae</taxon>
        <taxon>Pentapetalae</taxon>
        <taxon>rosids</taxon>
        <taxon>fabids</taxon>
        <taxon>Fabales</taxon>
        <taxon>Fabaceae</taxon>
        <taxon>Papilionoideae</taxon>
        <taxon>50 kb inversion clade</taxon>
        <taxon>NPAAA clade</taxon>
        <taxon>indigoferoid/millettioid clade</taxon>
        <taxon>Phaseoleae</taxon>
        <taxon>Canavalia</taxon>
    </lineage>
</organism>
<feature type="signal peptide" evidence="1">
    <location>
        <begin position="1"/>
        <end position="24"/>
    </location>
</feature>
<evidence type="ECO:0000256" key="1">
    <source>
        <dbReference type="SAM" id="SignalP"/>
    </source>
</evidence>
<name>A0AAN9PSI6_CANGL</name>
<feature type="chain" id="PRO_5043015458" description="Secreted protein" evidence="1">
    <location>
        <begin position="25"/>
        <end position="113"/>
    </location>
</feature>
<evidence type="ECO:0000313" key="3">
    <source>
        <dbReference type="Proteomes" id="UP001367508"/>
    </source>
</evidence>